<organism evidence="6 7">
    <name type="scientific">Polymorphospora lycopeni</name>
    <dbReference type="NCBI Taxonomy" id="3140240"/>
    <lineage>
        <taxon>Bacteria</taxon>
        <taxon>Bacillati</taxon>
        <taxon>Actinomycetota</taxon>
        <taxon>Actinomycetes</taxon>
        <taxon>Micromonosporales</taxon>
        <taxon>Micromonosporaceae</taxon>
        <taxon>Polymorphospora</taxon>
    </lineage>
</organism>
<dbReference type="GO" id="GO:0005524">
    <property type="term" value="F:ATP binding"/>
    <property type="evidence" value="ECO:0007669"/>
    <property type="project" value="UniProtKB-KW"/>
</dbReference>
<dbReference type="InterPro" id="IPR003593">
    <property type="entry name" value="AAA+_ATPase"/>
</dbReference>
<sequence>MSTSVGGYSVSASGLTLRYGPVTALAGVSLGLRRGVTGLLGPNGAGKTTLLRTLATGLVPDSGDLTVLGHDPRTASGRLAIRRRVGYLPQNSGLHPNFTVFEFVDYVAILKEFDDRRRRHAEVRRVLATVGLDDQRGKKIKSLSGGTRQRVAVAMALVGDPDLLILDEPTVGLDPEQRLRFRELIAELGEGRAVLVSTHQIEDVLMLCQHVLVLERGQVRFEGRPAELAAVAAGRVWTSTSRTAGALASWRTATGRYRHIGDPPADAELAEPSVEDGYLLLVEQMSNGRAER</sequence>
<dbReference type="PROSITE" id="PS50893">
    <property type="entry name" value="ABC_TRANSPORTER_2"/>
    <property type="match status" value="1"/>
</dbReference>
<keyword evidence="2" id="KW-0813">Transport</keyword>
<dbReference type="RefSeq" id="WP_364209759.1">
    <property type="nucleotide sequence ID" value="NZ_JBCGDC010000105.1"/>
</dbReference>
<dbReference type="PANTHER" id="PTHR43335">
    <property type="entry name" value="ABC TRANSPORTER, ATP-BINDING PROTEIN"/>
    <property type="match status" value="1"/>
</dbReference>
<comment type="similarity">
    <text evidence="1">Belongs to the ABC transporter superfamily.</text>
</comment>
<protein>
    <submittedName>
        <fullName evidence="6">ATP-binding cassette domain-containing protein</fullName>
    </submittedName>
</protein>
<keyword evidence="3" id="KW-0547">Nucleotide-binding</keyword>
<dbReference type="InterPro" id="IPR003439">
    <property type="entry name" value="ABC_transporter-like_ATP-bd"/>
</dbReference>
<evidence type="ECO:0000313" key="7">
    <source>
        <dbReference type="Proteomes" id="UP001582793"/>
    </source>
</evidence>
<dbReference type="Proteomes" id="UP001582793">
    <property type="component" value="Unassembled WGS sequence"/>
</dbReference>
<proteinExistence type="inferred from homology"/>
<dbReference type="EMBL" id="JBCGDC010000105">
    <property type="protein sequence ID" value="MFB6396745.1"/>
    <property type="molecule type" value="Genomic_DNA"/>
</dbReference>
<dbReference type="SMART" id="SM00382">
    <property type="entry name" value="AAA"/>
    <property type="match status" value="1"/>
</dbReference>
<evidence type="ECO:0000313" key="6">
    <source>
        <dbReference type="EMBL" id="MFB6396745.1"/>
    </source>
</evidence>
<evidence type="ECO:0000259" key="5">
    <source>
        <dbReference type="PROSITE" id="PS50893"/>
    </source>
</evidence>
<evidence type="ECO:0000256" key="4">
    <source>
        <dbReference type="ARBA" id="ARBA00022840"/>
    </source>
</evidence>
<name>A0ABV5CXK8_9ACTN</name>
<keyword evidence="7" id="KW-1185">Reference proteome</keyword>
<dbReference type="InterPro" id="IPR027417">
    <property type="entry name" value="P-loop_NTPase"/>
</dbReference>
<evidence type="ECO:0000256" key="2">
    <source>
        <dbReference type="ARBA" id="ARBA00022448"/>
    </source>
</evidence>
<reference evidence="6 7" key="1">
    <citation type="submission" date="2024-04" db="EMBL/GenBank/DDBJ databases">
        <title>Polymorphospora sp. isolated from Baiyangdian Lake in Xiong'an New Area.</title>
        <authorList>
            <person name="Zhang X."/>
            <person name="Liu J."/>
        </authorList>
    </citation>
    <scope>NUCLEOTIDE SEQUENCE [LARGE SCALE GENOMIC DNA]</scope>
    <source>
        <strain evidence="6 7">2-325</strain>
    </source>
</reference>
<dbReference type="Pfam" id="PF00005">
    <property type="entry name" value="ABC_tran"/>
    <property type="match status" value="1"/>
</dbReference>
<dbReference type="Gene3D" id="3.40.50.300">
    <property type="entry name" value="P-loop containing nucleotide triphosphate hydrolases"/>
    <property type="match status" value="1"/>
</dbReference>
<evidence type="ECO:0000256" key="3">
    <source>
        <dbReference type="ARBA" id="ARBA00022741"/>
    </source>
</evidence>
<keyword evidence="4 6" id="KW-0067">ATP-binding</keyword>
<gene>
    <name evidence="6" type="ORF">AAFH96_27105</name>
</gene>
<dbReference type="SUPFAM" id="SSF52540">
    <property type="entry name" value="P-loop containing nucleoside triphosphate hydrolases"/>
    <property type="match status" value="1"/>
</dbReference>
<evidence type="ECO:0000256" key="1">
    <source>
        <dbReference type="ARBA" id="ARBA00005417"/>
    </source>
</evidence>
<accession>A0ABV5CXK8</accession>
<feature type="domain" description="ABC transporter" evidence="5">
    <location>
        <begin position="10"/>
        <end position="241"/>
    </location>
</feature>
<dbReference type="PANTHER" id="PTHR43335:SF2">
    <property type="entry name" value="ABC TRANSPORTER, ATP-BINDING PROTEIN"/>
    <property type="match status" value="1"/>
</dbReference>
<comment type="caution">
    <text evidence="6">The sequence shown here is derived from an EMBL/GenBank/DDBJ whole genome shotgun (WGS) entry which is preliminary data.</text>
</comment>